<protein>
    <submittedName>
        <fullName evidence="3">Ion channel protein Tsx</fullName>
    </submittedName>
</protein>
<dbReference type="EMBL" id="SWCJ01000001">
    <property type="protein sequence ID" value="TKB58722.1"/>
    <property type="molecule type" value="Genomic_DNA"/>
</dbReference>
<feature type="signal peptide" evidence="2">
    <location>
        <begin position="1"/>
        <end position="20"/>
    </location>
</feature>
<dbReference type="GO" id="GO:0009279">
    <property type="term" value="C:cell outer membrane"/>
    <property type="evidence" value="ECO:0007669"/>
    <property type="project" value="InterPro"/>
</dbReference>
<evidence type="ECO:0000256" key="1">
    <source>
        <dbReference type="ARBA" id="ARBA00008728"/>
    </source>
</evidence>
<gene>
    <name evidence="3" type="ORF">FCL42_00560</name>
</gene>
<keyword evidence="2" id="KW-0732">Signal</keyword>
<dbReference type="AlphaFoldDB" id="A0A4U1BU29"/>
<evidence type="ECO:0000313" key="3">
    <source>
        <dbReference type="EMBL" id="TKB58722.1"/>
    </source>
</evidence>
<accession>A0A4U1BU29</accession>
<feature type="chain" id="PRO_5020520455" evidence="2">
    <location>
        <begin position="21"/>
        <end position="253"/>
    </location>
</feature>
<dbReference type="RefSeq" id="WP_136861869.1">
    <property type="nucleotide sequence ID" value="NZ_SWCJ01000001.1"/>
</dbReference>
<evidence type="ECO:0000256" key="2">
    <source>
        <dbReference type="SAM" id="SignalP"/>
    </source>
</evidence>
<dbReference type="OrthoDB" id="104801at2"/>
<reference evidence="3 4" key="1">
    <citation type="submission" date="2019-04" db="EMBL/GenBank/DDBJ databases">
        <authorList>
            <person name="Hwang J.C."/>
        </authorList>
    </citation>
    <scope>NUCLEOTIDE SEQUENCE [LARGE SCALE GENOMIC DNA]</scope>
    <source>
        <strain evidence="3 4">IMCC35002</strain>
    </source>
</reference>
<dbReference type="Gene3D" id="2.40.230.20">
    <property type="entry name" value="Nucleoside-specific channel-forming protein, Tsx-like"/>
    <property type="match status" value="1"/>
</dbReference>
<comment type="caution">
    <text evidence="3">The sequence shown here is derived from an EMBL/GenBank/DDBJ whole genome shotgun (WGS) entry which is preliminary data.</text>
</comment>
<proteinExistence type="inferred from homology"/>
<dbReference type="Pfam" id="PF03502">
    <property type="entry name" value="Channel_Tsx"/>
    <property type="match status" value="1"/>
</dbReference>
<dbReference type="SUPFAM" id="SSF111364">
    <property type="entry name" value="Tsx-like channel"/>
    <property type="match status" value="1"/>
</dbReference>
<evidence type="ECO:0000313" key="4">
    <source>
        <dbReference type="Proteomes" id="UP000305675"/>
    </source>
</evidence>
<name>A0A4U1BU29_9GAMM</name>
<dbReference type="Proteomes" id="UP000305675">
    <property type="component" value="Unassembled WGS sequence"/>
</dbReference>
<organism evidence="3 4">
    <name type="scientific">Ferrimonas aestuarii</name>
    <dbReference type="NCBI Taxonomy" id="2569539"/>
    <lineage>
        <taxon>Bacteria</taxon>
        <taxon>Pseudomonadati</taxon>
        <taxon>Pseudomonadota</taxon>
        <taxon>Gammaproteobacteria</taxon>
        <taxon>Alteromonadales</taxon>
        <taxon>Ferrimonadaceae</taxon>
        <taxon>Ferrimonas</taxon>
    </lineage>
</organism>
<comment type="similarity">
    <text evidence="1">Belongs to the nucleoside-specific channel-forming outer membrane porin (Tsx) (TC 1.B.10) family.</text>
</comment>
<dbReference type="InterPro" id="IPR018013">
    <property type="entry name" value="Channel_Tsx-like"/>
</dbReference>
<keyword evidence="4" id="KW-1185">Reference proteome</keyword>
<dbReference type="InterPro" id="IPR036777">
    <property type="entry name" value="Channel_Tsx-like_sf"/>
</dbReference>
<sequence length="253" mass="28618">MKKFGLSLAALALLPTFANAEIYWTDQSLSLLYGDNFEVDPAEQTTLTFETAGGWSYGDWFAFYDHVVFRDAQPNELETANYAEIGTRFSAGKIFGKDLSLGPITDVSLALQYETGDAAAETFLYGVGTDWKVPGFTFLSVNLYKRSNTDGDANEGWQLTPVWRMDFPVGNSNIVFDGFIDWVFSQDNDDEEHFHFNPQLKYDLGMAVMGKDKANKLFVGIEYDYWTNKYGIPDVVPFEVDQSALSFMVKYHF</sequence>